<dbReference type="FunFam" id="3.30.70.270:FF:000001">
    <property type="entry name" value="Diguanylate cyclase domain protein"/>
    <property type="match status" value="1"/>
</dbReference>
<feature type="transmembrane region" description="Helical" evidence="1">
    <location>
        <begin position="183"/>
        <end position="200"/>
    </location>
</feature>
<feature type="transmembrane region" description="Helical" evidence="1">
    <location>
        <begin position="160"/>
        <end position="177"/>
    </location>
</feature>
<evidence type="ECO:0000259" key="2">
    <source>
        <dbReference type="PROSITE" id="PS50887"/>
    </source>
</evidence>
<keyword evidence="1" id="KW-0472">Membrane</keyword>
<dbReference type="NCBIfam" id="TIGR00254">
    <property type="entry name" value="GGDEF"/>
    <property type="match status" value="1"/>
</dbReference>
<proteinExistence type="predicted"/>
<dbReference type="EMBL" id="FNUL01000019">
    <property type="protein sequence ID" value="SEG03383.1"/>
    <property type="molecule type" value="Genomic_DNA"/>
</dbReference>
<sequence>MITNWVVIDIYTIIILICLLWFSHKKEVMSSMRGKFLNILLEMTLFMLFSDILFRYSGSFSNSILIKIGNTFLNIGGPFLLILLYRYIDGWLTLDAARTRVWSSLILTIVLINITLVFTLDAANILYYSEIMIIIKAIFYGLFILYLIKYRSEIKKSYKNTLISSMFFPFIFTLIQLGVNNIQTEYIGLTLAYLILIINIQRKDMSEDALTGATNRRMLNIELEDRIELAKTGRPFSAFMIDIDYFKKINDTYGHDVGDKVLRDVSNILQSSFRKEDVVARYGGDEFCVLTDISDEEILNKIKDRINERVSHYNQTNPKSPQINLSIGFKIYDNKYLTSTNFIHAIDETMYRQKEKNHSFLKENASTILA</sequence>
<feature type="transmembrane region" description="Helical" evidence="1">
    <location>
        <begin position="6"/>
        <end position="24"/>
    </location>
</feature>
<organism evidence="3 4">
    <name type="scientific">Lachnospira multipara</name>
    <dbReference type="NCBI Taxonomy" id="28051"/>
    <lineage>
        <taxon>Bacteria</taxon>
        <taxon>Bacillati</taxon>
        <taxon>Bacillota</taxon>
        <taxon>Clostridia</taxon>
        <taxon>Lachnospirales</taxon>
        <taxon>Lachnospiraceae</taxon>
        <taxon>Lachnospira</taxon>
    </lineage>
</organism>
<evidence type="ECO:0000256" key="1">
    <source>
        <dbReference type="SAM" id="Phobius"/>
    </source>
</evidence>
<dbReference type="PANTHER" id="PTHR45138">
    <property type="entry name" value="REGULATORY COMPONENTS OF SENSORY TRANSDUCTION SYSTEM"/>
    <property type="match status" value="1"/>
</dbReference>
<keyword evidence="1" id="KW-1133">Transmembrane helix</keyword>
<dbReference type="Gene3D" id="3.30.70.270">
    <property type="match status" value="1"/>
</dbReference>
<protein>
    <submittedName>
        <fullName evidence="3">Diguanylate cyclase (GGDEF) domain-containing protein</fullName>
    </submittedName>
</protein>
<dbReference type="InterPro" id="IPR000160">
    <property type="entry name" value="GGDEF_dom"/>
</dbReference>
<dbReference type="RefSeq" id="WP_103953431.1">
    <property type="nucleotide sequence ID" value="NZ_FNUL01000019.1"/>
</dbReference>
<feature type="domain" description="GGDEF" evidence="2">
    <location>
        <begin position="234"/>
        <end position="364"/>
    </location>
</feature>
<dbReference type="CDD" id="cd01949">
    <property type="entry name" value="GGDEF"/>
    <property type="match status" value="1"/>
</dbReference>
<name>A0A1H5WVP8_9FIRM</name>
<feature type="transmembrane region" description="Helical" evidence="1">
    <location>
        <begin position="36"/>
        <end position="56"/>
    </location>
</feature>
<keyword evidence="1" id="KW-0812">Transmembrane</keyword>
<dbReference type="Proteomes" id="UP000236726">
    <property type="component" value="Unassembled WGS sequence"/>
</dbReference>
<evidence type="ECO:0000313" key="4">
    <source>
        <dbReference type="Proteomes" id="UP000236726"/>
    </source>
</evidence>
<dbReference type="InterPro" id="IPR050469">
    <property type="entry name" value="Diguanylate_Cyclase"/>
</dbReference>
<dbReference type="GO" id="GO:0052621">
    <property type="term" value="F:diguanylate cyclase activity"/>
    <property type="evidence" value="ECO:0007669"/>
    <property type="project" value="TreeGrafter"/>
</dbReference>
<keyword evidence="4" id="KW-1185">Reference proteome</keyword>
<dbReference type="InterPro" id="IPR029787">
    <property type="entry name" value="Nucleotide_cyclase"/>
</dbReference>
<accession>A0A1H5WVP8</accession>
<dbReference type="AlphaFoldDB" id="A0A1H5WVP8"/>
<dbReference type="Pfam" id="PF00990">
    <property type="entry name" value="GGDEF"/>
    <property type="match status" value="1"/>
</dbReference>
<feature type="transmembrane region" description="Helical" evidence="1">
    <location>
        <begin position="68"/>
        <end position="88"/>
    </location>
</feature>
<gene>
    <name evidence="3" type="ORF">SAMN05216537_1191</name>
</gene>
<dbReference type="SUPFAM" id="SSF55073">
    <property type="entry name" value="Nucleotide cyclase"/>
    <property type="match status" value="1"/>
</dbReference>
<feature type="transmembrane region" description="Helical" evidence="1">
    <location>
        <begin position="100"/>
        <end position="119"/>
    </location>
</feature>
<feature type="transmembrane region" description="Helical" evidence="1">
    <location>
        <begin position="125"/>
        <end position="148"/>
    </location>
</feature>
<dbReference type="SMART" id="SM00267">
    <property type="entry name" value="GGDEF"/>
    <property type="match status" value="1"/>
</dbReference>
<evidence type="ECO:0000313" key="3">
    <source>
        <dbReference type="EMBL" id="SEG03383.1"/>
    </source>
</evidence>
<dbReference type="PROSITE" id="PS50887">
    <property type="entry name" value="GGDEF"/>
    <property type="match status" value="1"/>
</dbReference>
<reference evidence="3 4" key="1">
    <citation type="submission" date="2016-10" db="EMBL/GenBank/DDBJ databases">
        <authorList>
            <person name="de Groot N.N."/>
        </authorList>
    </citation>
    <scope>NUCLEOTIDE SEQUENCE [LARGE SCALE GENOMIC DNA]</scope>
    <source>
        <strain evidence="3 4">D15d</strain>
    </source>
</reference>
<dbReference type="PANTHER" id="PTHR45138:SF9">
    <property type="entry name" value="DIGUANYLATE CYCLASE DGCM-RELATED"/>
    <property type="match status" value="1"/>
</dbReference>
<dbReference type="InterPro" id="IPR043128">
    <property type="entry name" value="Rev_trsase/Diguanyl_cyclase"/>
</dbReference>